<dbReference type="Pfam" id="PF03848">
    <property type="entry name" value="TehB"/>
    <property type="match status" value="1"/>
</dbReference>
<keyword evidence="2" id="KW-0489">Methyltransferase</keyword>
<protein>
    <submittedName>
        <fullName evidence="2">SAM-dependent methyltransferase</fullName>
    </submittedName>
</protein>
<dbReference type="EMBL" id="NWUX01000019">
    <property type="protein sequence ID" value="PCF94424.1"/>
    <property type="molecule type" value="Genomic_DNA"/>
</dbReference>
<keyword evidence="2" id="KW-0808">Transferase</keyword>
<comment type="caution">
    <text evidence="2">The sequence shown here is derived from an EMBL/GenBank/DDBJ whole genome shotgun (WGS) entry which is preliminary data.</text>
</comment>
<evidence type="ECO:0000313" key="2">
    <source>
        <dbReference type="EMBL" id="PCF94424.1"/>
    </source>
</evidence>
<gene>
    <name evidence="2" type="ORF">CPA45_17080</name>
</gene>
<dbReference type="SUPFAM" id="SSF53335">
    <property type="entry name" value="S-adenosyl-L-methionine-dependent methyltransferases"/>
    <property type="match status" value="1"/>
</dbReference>
<dbReference type="OrthoDB" id="9804312at2"/>
<sequence>MSEQVYLDKSLNVDVYPPLKRALELVENSLPKVAVDAGCGAGRDAMYMVEHGYTVHAYDKSDAAILRLKEVGGRHIDNTLFPKTCSFEQFEYPQTTLVNACSSLFFCDPALFAGAWQRLTNSLQKGGVFCGHFMGPDDTWAKMGRGDLTIHSYADIQALFNDEFKVIDIVEHNTDGTTLLGKSKHWHVYAVVAQKVI</sequence>
<dbReference type="AlphaFoldDB" id="A0A2A4HK56"/>
<dbReference type="Gene3D" id="3.40.50.150">
    <property type="entry name" value="Vaccinia Virus protein VP39"/>
    <property type="match status" value="1"/>
</dbReference>
<proteinExistence type="predicted"/>
<organism evidence="2 3">
    <name type="scientific">Vreelandella nigrificans</name>
    <dbReference type="NCBI Taxonomy" id="2042704"/>
    <lineage>
        <taxon>Bacteria</taxon>
        <taxon>Pseudomonadati</taxon>
        <taxon>Pseudomonadota</taxon>
        <taxon>Gammaproteobacteria</taxon>
        <taxon>Oceanospirillales</taxon>
        <taxon>Halomonadaceae</taxon>
        <taxon>Vreelandella</taxon>
    </lineage>
</organism>
<reference evidence="3" key="1">
    <citation type="submission" date="2017-09" db="EMBL/GenBank/DDBJ databases">
        <authorList>
            <person name="Cho G.-S."/>
            <person name="Oguntoyinbo F.A."/>
            <person name="Cnockaert M."/>
            <person name="Kabisch J."/>
            <person name="Neve H."/>
            <person name="Bockelmann W."/>
            <person name="Wenning M."/>
            <person name="Franz C.M."/>
            <person name="Vandamme P."/>
        </authorList>
    </citation>
    <scope>NUCLEOTIDE SEQUENCE [LARGE SCALE GENOMIC DNA]</scope>
    <source>
        <strain evidence="3">MBT G8648</strain>
    </source>
</reference>
<dbReference type="GO" id="GO:0008168">
    <property type="term" value="F:methyltransferase activity"/>
    <property type="evidence" value="ECO:0007669"/>
    <property type="project" value="UniProtKB-KW"/>
</dbReference>
<dbReference type="RefSeq" id="WP_096653593.1">
    <property type="nucleotide sequence ID" value="NZ_NWUX01000019.1"/>
</dbReference>
<name>A0A2A4HK56_9GAMM</name>
<keyword evidence="3" id="KW-1185">Reference proteome</keyword>
<dbReference type="InterPro" id="IPR029063">
    <property type="entry name" value="SAM-dependent_MTases_sf"/>
</dbReference>
<accession>A0A2A4HK56</accession>
<evidence type="ECO:0000313" key="3">
    <source>
        <dbReference type="Proteomes" id="UP000218677"/>
    </source>
</evidence>
<dbReference type="Proteomes" id="UP000218677">
    <property type="component" value="Unassembled WGS sequence"/>
</dbReference>
<dbReference type="GO" id="GO:0032259">
    <property type="term" value="P:methylation"/>
    <property type="evidence" value="ECO:0007669"/>
    <property type="project" value="UniProtKB-KW"/>
</dbReference>
<feature type="domain" description="Tellurite resistance methyltransferase TehB-like" evidence="1">
    <location>
        <begin position="24"/>
        <end position="72"/>
    </location>
</feature>
<dbReference type="InterPro" id="IPR015985">
    <property type="entry name" value="TehB-like_dom"/>
</dbReference>
<evidence type="ECO:0000259" key="1">
    <source>
        <dbReference type="Pfam" id="PF03848"/>
    </source>
</evidence>